<evidence type="ECO:0000313" key="19">
    <source>
        <dbReference type="Proteomes" id="UP000269276"/>
    </source>
</evidence>
<evidence type="ECO:0000256" key="4">
    <source>
        <dbReference type="ARBA" id="ARBA00005988"/>
    </source>
</evidence>
<evidence type="ECO:0000256" key="16">
    <source>
        <dbReference type="SAM" id="MobiDB-lite"/>
    </source>
</evidence>
<evidence type="ECO:0000256" key="7">
    <source>
        <dbReference type="ARBA" id="ARBA00022723"/>
    </source>
</evidence>
<dbReference type="GO" id="GO:0005773">
    <property type="term" value="C:vacuole"/>
    <property type="evidence" value="ECO:0007669"/>
    <property type="project" value="UniProtKB-SubCell"/>
</dbReference>
<dbReference type="InterPro" id="IPR000834">
    <property type="entry name" value="Peptidase_M14"/>
</dbReference>
<dbReference type="PROSITE" id="PS00132">
    <property type="entry name" value="CARBOXYPEPT_ZN_1"/>
    <property type="match status" value="1"/>
</dbReference>
<name>A0A3M7CCI6_HORWE</name>
<evidence type="ECO:0000256" key="3">
    <source>
        <dbReference type="ARBA" id="ARBA00004613"/>
    </source>
</evidence>
<evidence type="ECO:0000256" key="9">
    <source>
        <dbReference type="ARBA" id="ARBA00022833"/>
    </source>
</evidence>
<dbReference type="GO" id="GO:0005576">
    <property type="term" value="C:extracellular region"/>
    <property type="evidence" value="ECO:0007669"/>
    <property type="project" value="UniProtKB-SubCell"/>
</dbReference>
<dbReference type="EMBL" id="QWIP01001084">
    <property type="protein sequence ID" value="RMY49798.1"/>
    <property type="molecule type" value="Genomic_DNA"/>
</dbReference>
<evidence type="ECO:0000256" key="6">
    <source>
        <dbReference type="ARBA" id="ARBA00022554"/>
    </source>
</evidence>
<proteinExistence type="inferred from homology"/>
<evidence type="ECO:0000256" key="1">
    <source>
        <dbReference type="ARBA" id="ARBA00001947"/>
    </source>
</evidence>
<evidence type="ECO:0000256" key="14">
    <source>
        <dbReference type="ARBA" id="ARBA00026213"/>
    </source>
</evidence>
<dbReference type="FunFam" id="3.40.630.10:FF:000060">
    <property type="entry name" value="Putative metallocarboxypeptidase ecm14"/>
    <property type="match status" value="1"/>
</dbReference>
<dbReference type="GO" id="GO:0071555">
    <property type="term" value="P:cell wall organization"/>
    <property type="evidence" value="ECO:0007669"/>
    <property type="project" value="UniProtKB-KW"/>
</dbReference>
<evidence type="ECO:0000256" key="5">
    <source>
        <dbReference type="ARBA" id="ARBA00022525"/>
    </source>
</evidence>
<keyword evidence="7" id="KW-0479">Metal-binding</keyword>
<accession>A0A3M7CCI6</accession>
<comment type="function">
    <text evidence="12">Inactive carboxypeptidase that may play a role in cell wall organization and biogenesis.</text>
</comment>
<evidence type="ECO:0000256" key="2">
    <source>
        <dbReference type="ARBA" id="ARBA00004116"/>
    </source>
</evidence>
<evidence type="ECO:0000256" key="11">
    <source>
        <dbReference type="ARBA" id="ARBA00023316"/>
    </source>
</evidence>
<dbReference type="GO" id="GO:0006508">
    <property type="term" value="P:proteolysis"/>
    <property type="evidence" value="ECO:0007669"/>
    <property type="project" value="InterPro"/>
</dbReference>
<evidence type="ECO:0000313" key="18">
    <source>
        <dbReference type="EMBL" id="RMY49798.1"/>
    </source>
</evidence>
<dbReference type="AlphaFoldDB" id="A0A3M7CCI6"/>
<dbReference type="SUPFAM" id="SSF53187">
    <property type="entry name" value="Zn-dependent exopeptidases"/>
    <property type="match status" value="1"/>
</dbReference>
<evidence type="ECO:0000256" key="15">
    <source>
        <dbReference type="PROSITE-ProRule" id="PRU01379"/>
    </source>
</evidence>
<dbReference type="PANTHER" id="PTHR11705">
    <property type="entry name" value="PROTEASE FAMILY M14 CARBOXYPEPTIDASE A,B"/>
    <property type="match status" value="1"/>
</dbReference>
<keyword evidence="10" id="KW-1015">Disulfide bond</keyword>
<organism evidence="18 19">
    <name type="scientific">Hortaea werneckii</name>
    <name type="common">Black yeast</name>
    <name type="synonym">Cladosporium werneckii</name>
    <dbReference type="NCBI Taxonomy" id="91943"/>
    <lineage>
        <taxon>Eukaryota</taxon>
        <taxon>Fungi</taxon>
        <taxon>Dikarya</taxon>
        <taxon>Ascomycota</taxon>
        <taxon>Pezizomycotina</taxon>
        <taxon>Dothideomycetes</taxon>
        <taxon>Dothideomycetidae</taxon>
        <taxon>Mycosphaerellales</taxon>
        <taxon>Teratosphaeriaceae</taxon>
        <taxon>Hortaea</taxon>
    </lineage>
</organism>
<evidence type="ECO:0000256" key="10">
    <source>
        <dbReference type="ARBA" id="ARBA00023157"/>
    </source>
</evidence>
<dbReference type="GO" id="GO:0004181">
    <property type="term" value="F:metallocarboxypeptidase activity"/>
    <property type="evidence" value="ECO:0007669"/>
    <property type="project" value="InterPro"/>
</dbReference>
<keyword evidence="6" id="KW-0926">Vacuole</keyword>
<evidence type="ECO:0000256" key="8">
    <source>
        <dbReference type="ARBA" id="ARBA00022729"/>
    </source>
</evidence>
<dbReference type="Proteomes" id="UP000269276">
    <property type="component" value="Unassembled WGS sequence"/>
</dbReference>
<evidence type="ECO:0000256" key="13">
    <source>
        <dbReference type="ARBA" id="ARBA00026187"/>
    </source>
</evidence>
<comment type="cofactor">
    <cofactor evidence="1">
        <name>Zn(2+)</name>
        <dbReference type="ChEBI" id="CHEBI:29105"/>
    </cofactor>
</comment>
<dbReference type="OrthoDB" id="3626597at2759"/>
<evidence type="ECO:0000256" key="12">
    <source>
        <dbReference type="ARBA" id="ARBA00025210"/>
    </source>
</evidence>
<gene>
    <name evidence="18" type="ORF">D0863_15047</name>
</gene>
<dbReference type="PROSITE" id="PS52035">
    <property type="entry name" value="PEPTIDASE_M14"/>
    <property type="match status" value="1"/>
</dbReference>
<dbReference type="PANTHER" id="PTHR11705:SF147">
    <property type="entry name" value="INACTIVE METALLOCARBOXYPEPTIDASE ECM14"/>
    <property type="match status" value="1"/>
</dbReference>
<comment type="subcellular location">
    <subcellularLocation>
        <location evidence="3">Secreted</location>
    </subcellularLocation>
    <subcellularLocation>
        <location evidence="2">Vacuole</location>
    </subcellularLocation>
</comment>
<feature type="region of interest" description="Disordered" evidence="16">
    <location>
        <begin position="583"/>
        <end position="622"/>
    </location>
</feature>
<protein>
    <recommendedName>
        <fullName evidence="13">Inactive metallocarboxypeptidase ECM14</fullName>
    </recommendedName>
    <alternativeName>
        <fullName evidence="14">Inactive metallocarboxypeptidase ecm14</fullName>
    </alternativeName>
</protein>
<keyword evidence="5" id="KW-0964">Secreted</keyword>
<evidence type="ECO:0000259" key="17">
    <source>
        <dbReference type="PROSITE" id="PS52035"/>
    </source>
</evidence>
<comment type="caution">
    <text evidence="18">The sequence shown here is derived from an EMBL/GenBank/DDBJ whole genome shotgun (WGS) entry which is preliminary data.</text>
</comment>
<keyword evidence="9" id="KW-0862">Zinc</keyword>
<keyword evidence="8" id="KW-0732">Signal</keyword>
<reference evidence="18 19" key="1">
    <citation type="journal article" date="2018" name="BMC Genomics">
        <title>Genomic evidence for intraspecific hybridization in a clonal and extremely halotolerant yeast.</title>
        <authorList>
            <person name="Gostincar C."/>
            <person name="Stajich J.E."/>
            <person name="Zupancic J."/>
            <person name="Zalar P."/>
            <person name="Gunde-Cimerman N."/>
        </authorList>
    </citation>
    <scope>NUCLEOTIDE SEQUENCE [LARGE SCALE GENOMIC DNA]</scope>
    <source>
        <strain evidence="18 19">EXF-2682</strain>
    </source>
</reference>
<dbReference type="PRINTS" id="PR00765">
    <property type="entry name" value="CRBOXYPTASEA"/>
</dbReference>
<sequence length="654" mass="72675">MVTTKAPPSYVVKMRLSCAALLALPATFLSTLAVAVPSPAYPDQHPFSLSPSTPERSRWRKLSGKLIDTVWGLTHDDHGPTAKMAKAEAQAPPHTFARYGGDVVLRFNISTHDEAKSLADAADTLLLDVWEFTQDWVDIRLAKDIVGPLLGLLPSSLQSSHAPLLGERDLAQAIYDTYPQPRGVAAAHPKELHHTGPSLGARPFSPALGQDNDETNIFFNDYQPFSVIEPWMRLMASLFTTHVRKVNIGVSAQGRDIPGLRAGVHPTNNQVENPPKRKTVLIFGGQHAREWISTSTVTYLAYSFITGYGKSPSITRILEAFDIIFIPTINPDGYIYTWETDRLWRKNRQPTNLRFCQGIDLDRNFGFQWDGDHSTTAGNPCSESFAGDRPFQAVETQQLAAWAQNETEHHNVDFVALLDLHSYSQQILYPYSYSCDDMPANMENLEELAFGLAKAIRVGARGHNYEVLSACEGNSILSASSSPASDDDTDASTPSRHQILPRIVPSGGSALDWFYAALSVRFAYQVKLPDRGMYGFLLPREMIVPTGKEMLDALLYLGEFLGETFAVEGLGVREDDDGVVEGDSEGMGFKQDESVAPQDELEEEEVLEEGLGEDGKENDDDEAEWIVIEGSEYMDDESEGEDVRWDLKRRMRRR</sequence>
<feature type="domain" description="Peptidase M14" evidence="17">
    <location>
        <begin position="221"/>
        <end position="561"/>
    </location>
</feature>
<dbReference type="Gene3D" id="3.40.630.10">
    <property type="entry name" value="Zn peptidases"/>
    <property type="match status" value="1"/>
</dbReference>
<dbReference type="SMART" id="SM00631">
    <property type="entry name" value="Zn_pept"/>
    <property type="match status" value="1"/>
</dbReference>
<keyword evidence="11" id="KW-0961">Cell wall biogenesis/degradation</keyword>
<dbReference type="GO" id="GO:0008270">
    <property type="term" value="F:zinc ion binding"/>
    <property type="evidence" value="ECO:0007669"/>
    <property type="project" value="InterPro"/>
</dbReference>
<dbReference type="VEuPathDB" id="FungiDB:BTJ68_15495"/>
<comment type="similarity">
    <text evidence="4 15">Belongs to the peptidase M14 family.</text>
</comment>
<comment type="caution">
    <text evidence="15">Lacks conserved residue(s) required for the propagation of feature annotation.</text>
</comment>
<dbReference type="CDD" id="cd03860">
    <property type="entry name" value="M14_CP_A-B_like"/>
    <property type="match status" value="1"/>
</dbReference>
<dbReference type="Pfam" id="PF00246">
    <property type="entry name" value="Peptidase_M14"/>
    <property type="match status" value="1"/>
</dbReference>
<feature type="compositionally biased region" description="Acidic residues" evidence="16">
    <location>
        <begin position="599"/>
        <end position="622"/>
    </location>
</feature>
<dbReference type="InterPro" id="IPR057246">
    <property type="entry name" value="CARBOXYPEPT_ZN_1"/>
</dbReference>